<evidence type="ECO:0000313" key="1">
    <source>
        <dbReference type="EMBL" id="MED6249773.1"/>
    </source>
</evidence>
<protein>
    <recommendedName>
        <fullName evidence="3">Reverse transcriptase domain-containing protein</fullName>
    </recommendedName>
</protein>
<organism evidence="1 2">
    <name type="scientific">Ataeniobius toweri</name>
    <dbReference type="NCBI Taxonomy" id="208326"/>
    <lineage>
        <taxon>Eukaryota</taxon>
        <taxon>Metazoa</taxon>
        <taxon>Chordata</taxon>
        <taxon>Craniata</taxon>
        <taxon>Vertebrata</taxon>
        <taxon>Euteleostomi</taxon>
        <taxon>Actinopterygii</taxon>
        <taxon>Neopterygii</taxon>
        <taxon>Teleostei</taxon>
        <taxon>Neoteleostei</taxon>
        <taxon>Acanthomorphata</taxon>
        <taxon>Ovalentaria</taxon>
        <taxon>Atherinomorphae</taxon>
        <taxon>Cyprinodontiformes</taxon>
        <taxon>Goodeidae</taxon>
        <taxon>Ataeniobius</taxon>
    </lineage>
</organism>
<keyword evidence="2" id="KW-1185">Reference proteome</keyword>
<evidence type="ECO:0000313" key="2">
    <source>
        <dbReference type="Proteomes" id="UP001345963"/>
    </source>
</evidence>
<reference evidence="1 2" key="1">
    <citation type="submission" date="2021-07" db="EMBL/GenBank/DDBJ databases">
        <authorList>
            <person name="Palmer J.M."/>
        </authorList>
    </citation>
    <scope>NUCLEOTIDE SEQUENCE [LARGE SCALE GENOMIC DNA]</scope>
    <source>
        <strain evidence="1 2">AT_MEX2019</strain>
        <tissue evidence="1">Muscle</tissue>
    </source>
</reference>
<proteinExistence type="predicted"/>
<dbReference type="EMBL" id="JAHUTI010053218">
    <property type="protein sequence ID" value="MED6249773.1"/>
    <property type="molecule type" value="Genomic_DNA"/>
</dbReference>
<evidence type="ECO:0008006" key="3">
    <source>
        <dbReference type="Google" id="ProtNLM"/>
    </source>
</evidence>
<sequence length="123" mass="13589">MQQIIEKYVHKQLADFHYQNSIVCATQSGFRPGHGCMGLKVIASALAKKNARCSNQTVSFFRLSLSAVVCLMDPSWTYPVFNLYKSVINSGSRLIHSPLCSQPNALHVQPIPRGSSSITSTEF</sequence>
<gene>
    <name evidence="1" type="ORF">ATANTOWER_019336</name>
</gene>
<accession>A0ABU7BHI8</accession>
<name>A0ABU7BHI8_9TELE</name>
<dbReference type="Proteomes" id="UP001345963">
    <property type="component" value="Unassembled WGS sequence"/>
</dbReference>
<comment type="caution">
    <text evidence="1">The sequence shown here is derived from an EMBL/GenBank/DDBJ whole genome shotgun (WGS) entry which is preliminary data.</text>
</comment>